<evidence type="ECO:0000256" key="5">
    <source>
        <dbReference type="ARBA" id="ARBA00022727"/>
    </source>
</evidence>
<keyword evidence="7 11" id="KW-0418">Kinase</keyword>
<dbReference type="InterPro" id="IPR018095">
    <property type="entry name" value="Thymidylate_kin_CS"/>
</dbReference>
<protein>
    <recommendedName>
        <fullName evidence="3 11">Thymidylate kinase</fullName>
        <ecNumber evidence="2 11">2.7.4.9</ecNumber>
    </recommendedName>
    <alternativeName>
        <fullName evidence="11">dTMP kinase</fullName>
    </alternativeName>
</protein>
<evidence type="ECO:0000256" key="6">
    <source>
        <dbReference type="ARBA" id="ARBA00022741"/>
    </source>
</evidence>
<evidence type="ECO:0000256" key="8">
    <source>
        <dbReference type="ARBA" id="ARBA00022840"/>
    </source>
</evidence>
<dbReference type="PANTHER" id="PTHR10344">
    <property type="entry name" value="THYMIDYLATE KINASE"/>
    <property type="match status" value="1"/>
</dbReference>
<comment type="caution">
    <text evidence="13">The sequence shown here is derived from an EMBL/GenBank/DDBJ whole genome shotgun (WGS) entry which is preliminary data.</text>
</comment>
<dbReference type="Proteomes" id="UP000077355">
    <property type="component" value="Unassembled WGS sequence"/>
</dbReference>
<evidence type="ECO:0000256" key="1">
    <source>
        <dbReference type="ARBA" id="ARBA00009776"/>
    </source>
</evidence>
<comment type="similarity">
    <text evidence="1 11">Belongs to the thymidylate kinase family.</text>
</comment>
<accession>A0A168LI22</accession>
<comment type="catalytic activity">
    <reaction evidence="9 11">
        <text>dTMP + ATP = dTDP + ADP</text>
        <dbReference type="Rhea" id="RHEA:13517"/>
        <dbReference type="ChEBI" id="CHEBI:30616"/>
        <dbReference type="ChEBI" id="CHEBI:58369"/>
        <dbReference type="ChEBI" id="CHEBI:63528"/>
        <dbReference type="ChEBI" id="CHEBI:456216"/>
        <dbReference type="EC" id="2.7.4.9"/>
    </reaction>
</comment>
<dbReference type="InterPro" id="IPR039430">
    <property type="entry name" value="Thymidylate_kin-like_dom"/>
</dbReference>
<keyword evidence="5 11" id="KW-0545">Nucleotide biosynthesis</keyword>
<evidence type="ECO:0000256" key="10">
    <source>
        <dbReference type="ARBA" id="ARBA00057735"/>
    </source>
</evidence>
<keyword evidence="8 11" id="KW-0067">ATP-binding</keyword>
<dbReference type="EMBL" id="LVJI01000008">
    <property type="protein sequence ID" value="OAB47219.1"/>
    <property type="molecule type" value="Genomic_DNA"/>
</dbReference>
<dbReference type="Gene3D" id="3.40.50.300">
    <property type="entry name" value="P-loop containing nucleotide triphosphate hydrolases"/>
    <property type="match status" value="1"/>
</dbReference>
<sequence length="222" mass="24960">MNAKGNFITFEGGEGSGKTTIISRLSTYFDDHSIPYMLTREPGGITIAEKIREVILDTRHTEMDARTEALLYAAARRQHLVEKVRPALDAGTLVLCDRFVDSSLAYQGYARGLGMDEVWSINQFAIDSLMPDVTFYLDIKPEVGLSRIAASQEREVNRLDMENIEFHHKVREGYHIIAAEYPERVIMINADQSPSQVMNDIVCELEKGILKDFGASLSNKSK</sequence>
<dbReference type="NCBIfam" id="TIGR00041">
    <property type="entry name" value="DTMP_kinase"/>
    <property type="match status" value="1"/>
</dbReference>
<gene>
    <name evidence="11" type="primary">tmk</name>
    <name evidence="14" type="ORF">PBAT_07435</name>
    <name evidence="13" type="ORF">PBAT_18170</name>
</gene>
<dbReference type="InterPro" id="IPR018094">
    <property type="entry name" value="Thymidylate_kinase"/>
</dbReference>
<keyword evidence="15" id="KW-1185">Reference proteome</keyword>
<dbReference type="PANTHER" id="PTHR10344:SF4">
    <property type="entry name" value="UMP-CMP KINASE 2, MITOCHONDRIAL"/>
    <property type="match status" value="1"/>
</dbReference>
<evidence type="ECO:0000256" key="9">
    <source>
        <dbReference type="ARBA" id="ARBA00048743"/>
    </source>
</evidence>
<dbReference type="HAMAP" id="MF_00165">
    <property type="entry name" value="Thymidylate_kinase"/>
    <property type="match status" value="1"/>
</dbReference>
<proteinExistence type="inferred from homology"/>
<dbReference type="GO" id="GO:0006233">
    <property type="term" value="P:dTDP biosynthetic process"/>
    <property type="evidence" value="ECO:0007669"/>
    <property type="project" value="InterPro"/>
</dbReference>
<evidence type="ECO:0000313" key="14">
    <source>
        <dbReference type="EMBL" id="OAB47219.1"/>
    </source>
</evidence>
<dbReference type="GO" id="GO:0005829">
    <property type="term" value="C:cytosol"/>
    <property type="evidence" value="ECO:0007669"/>
    <property type="project" value="TreeGrafter"/>
</dbReference>
<dbReference type="GO" id="GO:0005524">
    <property type="term" value="F:ATP binding"/>
    <property type="evidence" value="ECO:0007669"/>
    <property type="project" value="UniProtKB-UniRule"/>
</dbReference>
<dbReference type="FunFam" id="3.40.50.300:FF:000225">
    <property type="entry name" value="Thymidylate kinase"/>
    <property type="match status" value="1"/>
</dbReference>
<dbReference type="EMBL" id="LVJI01000028">
    <property type="protein sequence ID" value="OAB43417.1"/>
    <property type="molecule type" value="Genomic_DNA"/>
</dbReference>
<evidence type="ECO:0000256" key="2">
    <source>
        <dbReference type="ARBA" id="ARBA00012980"/>
    </source>
</evidence>
<keyword evidence="4 11" id="KW-0808">Transferase</keyword>
<dbReference type="EC" id="2.7.4.9" evidence="2 11"/>
<evidence type="ECO:0000256" key="3">
    <source>
        <dbReference type="ARBA" id="ARBA00017144"/>
    </source>
</evidence>
<dbReference type="GO" id="GO:0006235">
    <property type="term" value="P:dTTP biosynthetic process"/>
    <property type="evidence" value="ECO:0007669"/>
    <property type="project" value="UniProtKB-UniRule"/>
</dbReference>
<feature type="domain" description="Thymidylate kinase-like" evidence="12">
    <location>
        <begin position="10"/>
        <end position="201"/>
    </location>
</feature>
<reference evidence="13 15" key="1">
    <citation type="submission" date="2016-03" db="EMBL/GenBank/DDBJ databases">
        <title>Draft genome sequence of Paenibacillus antarcticus CECT 5836.</title>
        <authorList>
            <person name="Shin S.-K."/>
            <person name="Yi H."/>
        </authorList>
    </citation>
    <scope>NUCLEOTIDE SEQUENCE [LARGE SCALE GENOMIC DNA]</scope>
    <source>
        <strain evidence="13 15">CECT 5836</strain>
    </source>
</reference>
<dbReference type="GO" id="GO:0006227">
    <property type="term" value="P:dUDP biosynthetic process"/>
    <property type="evidence" value="ECO:0007669"/>
    <property type="project" value="TreeGrafter"/>
</dbReference>
<comment type="function">
    <text evidence="10 11">Phosphorylation of dTMP to form dTDP in both de novo and salvage pathways of dTTP synthesis.</text>
</comment>
<evidence type="ECO:0000259" key="12">
    <source>
        <dbReference type="Pfam" id="PF02223"/>
    </source>
</evidence>
<evidence type="ECO:0000256" key="4">
    <source>
        <dbReference type="ARBA" id="ARBA00022679"/>
    </source>
</evidence>
<dbReference type="Pfam" id="PF02223">
    <property type="entry name" value="Thymidylate_kin"/>
    <property type="match status" value="1"/>
</dbReference>
<evidence type="ECO:0000256" key="7">
    <source>
        <dbReference type="ARBA" id="ARBA00022777"/>
    </source>
</evidence>
<dbReference type="InterPro" id="IPR027417">
    <property type="entry name" value="P-loop_NTPase"/>
</dbReference>
<evidence type="ECO:0000256" key="11">
    <source>
        <dbReference type="HAMAP-Rule" id="MF_00165"/>
    </source>
</evidence>
<name>A0A168LI22_9BACL</name>
<dbReference type="SUPFAM" id="SSF52540">
    <property type="entry name" value="P-loop containing nucleoside triphosphate hydrolases"/>
    <property type="match status" value="1"/>
</dbReference>
<dbReference type="OrthoDB" id="9774907at2"/>
<feature type="binding site" evidence="11">
    <location>
        <begin position="12"/>
        <end position="19"/>
    </location>
    <ligand>
        <name>ATP</name>
        <dbReference type="ChEBI" id="CHEBI:30616"/>
    </ligand>
</feature>
<evidence type="ECO:0000313" key="13">
    <source>
        <dbReference type="EMBL" id="OAB43417.1"/>
    </source>
</evidence>
<organism evidence="13 15">
    <name type="scientific">Paenibacillus antarcticus</name>
    <dbReference type="NCBI Taxonomy" id="253703"/>
    <lineage>
        <taxon>Bacteria</taxon>
        <taxon>Bacillati</taxon>
        <taxon>Bacillota</taxon>
        <taxon>Bacilli</taxon>
        <taxon>Bacillales</taxon>
        <taxon>Paenibacillaceae</taxon>
        <taxon>Paenibacillus</taxon>
    </lineage>
</organism>
<dbReference type="PROSITE" id="PS01331">
    <property type="entry name" value="THYMIDYLATE_KINASE"/>
    <property type="match status" value="1"/>
</dbReference>
<dbReference type="GO" id="GO:0004798">
    <property type="term" value="F:dTMP kinase activity"/>
    <property type="evidence" value="ECO:0007669"/>
    <property type="project" value="UniProtKB-UniRule"/>
</dbReference>
<keyword evidence="6 11" id="KW-0547">Nucleotide-binding</keyword>
<evidence type="ECO:0000313" key="15">
    <source>
        <dbReference type="Proteomes" id="UP000077355"/>
    </source>
</evidence>
<dbReference type="RefSeq" id="WP_068648124.1">
    <property type="nucleotide sequence ID" value="NZ_CP043611.1"/>
</dbReference>
<dbReference type="AlphaFoldDB" id="A0A168LI22"/>
<dbReference type="CDD" id="cd01672">
    <property type="entry name" value="TMPK"/>
    <property type="match status" value="1"/>
</dbReference>